<dbReference type="Ensembl" id="ENSOMET00000035409.1">
    <property type="protein sequence ID" value="ENSOMEP00000018794.1"/>
    <property type="gene ID" value="ENSOMEG00000020543.1"/>
</dbReference>
<keyword evidence="3" id="KW-1185">Reference proteome</keyword>
<evidence type="ECO:0000313" key="2">
    <source>
        <dbReference type="Ensembl" id="ENSOMEP00000018794.1"/>
    </source>
</evidence>
<dbReference type="AlphaFoldDB" id="A0A3B3CNX6"/>
<proteinExistence type="predicted"/>
<feature type="domain" description="Protein argonaute N-terminal" evidence="1">
    <location>
        <begin position="26"/>
        <end position="64"/>
    </location>
</feature>
<dbReference type="GeneTree" id="ENSGT00940000155256"/>
<dbReference type="InterPro" id="IPR032474">
    <property type="entry name" value="Argonaute_N"/>
</dbReference>
<sequence>MEKLISVRGAALFSMPQRPGYGTMGKPIKLLANCFQVEIPKMDVYLYEVDIKPDKCPRRVNRLDGNIMSFQVLILHTTTVLMCG</sequence>
<reference evidence="2" key="1">
    <citation type="submission" date="2025-08" db="UniProtKB">
        <authorList>
            <consortium name="Ensembl"/>
        </authorList>
    </citation>
    <scope>IDENTIFICATION</scope>
</reference>
<accession>A0A3B3CNX6</accession>
<dbReference type="Proteomes" id="UP000261560">
    <property type="component" value="Unplaced"/>
</dbReference>
<dbReference type="Pfam" id="PF16486">
    <property type="entry name" value="ArgoN"/>
    <property type="match status" value="1"/>
</dbReference>
<protein>
    <recommendedName>
        <fullName evidence="1">Protein argonaute N-terminal domain-containing protein</fullName>
    </recommendedName>
</protein>
<dbReference type="STRING" id="30732.ENSOMEP00000018794"/>
<dbReference type="PaxDb" id="30732-ENSOMEP00000018794"/>
<evidence type="ECO:0000313" key="3">
    <source>
        <dbReference type="Proteomes" id="UP000261560"/>
    </source>
</evidence>
<organism evidence="2 3">
    <name type="scientific">Oryzias melastigma</name>
    <name type="common">Marine medaka</name>
    <dbReference type="NCBI Taxonomy" id="30732"/>
    <lineage>
        <taxon>Eukaryota</taxon>
        <taxon>Metazoa</taxon>
        <taxon>Chordata</taxon>
        <taxon>Craniata</taxon>
        <taxon>Vertebrata</taxon>
        <taxon>Euteleostomi</taxon>
        <taxon>Actinopterygii</taxon>
        <taxon>Neopterygii</taxon>
        <taxon>Teleostei</taxon>
        <taxon>Neoteleostei</taxon>
        <taxon>Acanthomorphata</taxon>
        <taxon>Ovalentaria</taxon>
        <taxon>Atherinomorphae</taxon>
        <taxon>Beloniformes</taxon>
        <taxon>Adrianichthyidae</taxon>
        <taxon>Oryziinae</taxon>
        <taxon>Oryzias</taxon>
    </lineage>
</organism>
<evidence type="ECO:0000259" key="1">
    <source>
        <dbReference type="Pfam" id="PF16486"/>
    </source>
</evidence>
<reference evidence="2" key="2">
    <citation type="submission" date="2025-09" db="UniProtKB">
        <authorList>
            <consortium name="Ensembl"/>
        </authorList>
    </citation>
    <scope>IDENTIFICATION</scope>
</reference>
<name>A0A3B3CNX6_ORYME</name>